<evidence type="ECO:0000256" key="2">
    <source>
        <dbReference type="HAMAP-Rule" id="MF_01401"/>
    </source>
</evidence>
<accession>A0A654M440</accession>
<evidence type="ECO:0000313" key="5">
    <source>
        <dbReference type="Proteomes" id="UP000058925"/>
    </source>
</evidence>
<comment type="function">
    <text evidence="2">Has an important function as a repair enzyme for proteins that have been inactivated by oxidation. Catalyzes the reversible oxidation-reduction of methionine sulfoxide in proteins to methionine.</text>
</comment>
<dbReference type="GO" id="GO:0033744">
    <property type="term" value="F:L-methionine:thioredoxin-disulfide S-oxidoreductase activity"/>
    <property type="evidence" value="ECO:0007669"/>
    <property type="project" value="RHEA"/>
</dbReference>
<dbReference type="EMBL" id="CP012850">
    <property type="protein sequence ID" value="ALI37416.1"/>
    <property type="molecule type" value="Genomic_DNA"/>
</dbReference>
<dbReference type="NCBIfam" id="TIGR00401">
    <property type="entry name" value="msrA"/>
    <property type="match status" value="1"/>
</dbReference>
<dbReference type="InterPro" id="IPR036509">
    <property type="entry name" value="Met_Sox_Rdtase_MsrA_sf"/>
</dbReference>
<feature type="active site" evidence="2">
    <location>
        <position position="24"/>
    </location>
</feature>
<reference evidence="5" key="1">
    <citation type="submission" date="2015-10" db="EMBL/GenBank/DDBJ databases">
        <title>Niche specialization of a soil ammonia-oxidizing archaeon, Candidatus Nitrosocosmicus oleophilus.</title>
        <authorList>
            <person name="Jung M.-Y."/>
            <person name="Rhee S.-K."/>
        </authorList>
    </citation>
    <scope>NUCLEOTIDE SEQUENCE [LARGE SCALE GENOMIC DNA]</scope>
    <source>
        <strain evidence="5">MY3</strain>
    </source>
</reference>
<dbReference type="KEGG" id="taa:NMY3_03231"/>
<comment type="similarity">
    <text evidence="2">Belongs to the MsrA Met sulfoxide reductase family.</text>
</comment>
<proteinExistence type="inferred from homology"/>
<keyword evidence="1 2" id="KW-0560">Oxidoreductase</keyword>
<dbReference type="GeneID" id="60423086"/>
<dbReference type="Proteomes" id="UP000058925">
    <property type="component" value="Chromosome"/>
</dbReference>
<dbReference type="InterPro" id="IPR002569">
    <property type="entry name" value="Met_Sox_Rdtase_MsrA_dom"/>
</dbReference>
<gene>
    <name evidence="4" type="primary">mrsA</name>
    <name evidence="2" type="synonym">msrA</name>
    <name evidence="4" type="ORF">NMY3_03231</name>
</gene>
<dbReference type="OrthoDB" id="7150at2157"/>
<name>A0A654M440_9ARCH</name>
<comment type="catalytic activity">
    <reaction evidence="2">
        <text>[thioredoxin]-disulfide + L-methionine + H2O = L-methionine (S)-S-oxide + [thioredoxin]-dithiol</text>
        <dbReference type="Rhea" id="RHEA:19993"/>
        <dbReference type="Rhea" id="RHEA-COMP:10698"/>
        <dbReference type="Rhea" id="RHEA-COMP:10700"/>
        <dbReference type="ChEBI" id="CHEBI:15377"/>
        <dbReference type="ChEBI" id="CHEBI:29950"/>
        <dbReference type="ChEBI" id="CHEBI:50058"/>
        <dbReference type="ChEBI" id="CHEBI:57844"/>
        <dbReference type="ChEBI" id="CHEBI:58772"/>
        <dbReference type="EC" id="1.8.4.11"/>
    </reaction>
</comment>
<evidence type="ECO:0000256" key="1">
    <source>
        <dbReference type="ARBA" id="ARBA00023002"/>
    </source>
</evidence>
<dbReference type="PANTHER" id="PTHR43774:SF1">
    <property type="entry name" value="PEPTIDE METHIONINE SULFOXIDE REDUCTASE MSRA 2"/>
    <property type="match status" value="1"/>
</dbReference>
<dbReference type="Gene3D" id="3.30.1060.10">
    <property type="entry name" value="Peptide methionine sulphoxide reductase MsrA"/>
    <property type="match status" value="1"/>
</dbReference>
<dbReference type="PANTHER" id="PTHR43774">
    <property type="entry name" value="PEPTIDE METHIONINE SULFOXIDE REDUCTASE"/>
    <property type="match status" value="1"/>
</dbReference>
<dbReference type="EC" id="1.8.4.11" evidence="2"/>
<feature type="domain" description="Peptide methionine sulphoxide reductase MsrA" evidence="3">
    <location>
        <begin position="17"/>
        <end position="169"/>
    </location>
</feature>
<evidence type="ECO:0000313" key="4">
    <source>
        <dbReference type="EMBL" id="ALI37416.1"/>
    </source>
</evidence>
<sequence length="193" mass="22333">MNDPQAKNSNNTDGFEEITLANGCFWCTEAVFKRVRGIVSVIPGYSGGFLDDPSYDQVCTGETGHAEAIQIRFDPKIIPLEKLFEIFWYTHDPTTLNRQGNDVGTQYRSAIFYQTPKQKDTANLVKENIEKKKVYSNPIVTEITPFKNFYPAEKYHKNYYDNNKNVPYCSYVIDPKVQKLLSKFQDRVKNEYL</sequence>
<evidence type="ECO:0000259" key="3">
    <source>
        <dbReference type="Pfam" id="PF01625"/>
    </source>
</evidence>
<comment type="catalytic activity">
    <reaction evidence="2">
        <text>L-methionyl-[protein] + [thioredoxin]-disulfide + H2O = L-methionyl-(S)-S-oxide-[protein] + [thioredoxin]-dithiol</text>
        <dbReference type="Rhea" id="RHEA:14217"/>
        <dbReference type="Rhea" id="RHEA-COMP:10698"/>
        <dbReference type="Rhea" id="RHEA-COMP:10700"/>
        <dbReference type="Rhea" id="RHEA-COMP:12313"/>
        <dbReference type="Rhea" id="RHEA-COMP:12315"/>
        <dbReference type="ChEBI" id="CHEBI:15377"/>
        <dbReference type="ChEBI" id="CHEBI:16044"/>
        <dbReference type="ChEBI" id="CHEBI:29950"/>
        <dbReference type="ChEBI" id="CHEBI:44120"/>
        <dbReference type="ChEBI" id="CHEBI:50058"/>
        <dbReference type="EC" id="1.8.4.11"/>
    </reaction>
</comment>
<dbReference type="Pfam" id="PF01625">
    <property type="entry name" value="PMSR"/>
    <property type="match status" value="1"/>
</dbReference>
<dbReference type="RefSeq" id="WP_196816487.1">
    <property type="nucleotide sequence ID" value="NZ_CP012850.1"/>
</dbReference>
<protein>
    <recommendedName>
        <fullName evidence="2">Peptide methionine sulfoxide reductase MsrA</fullName>
        <shortName evidence="2">Protein-methionine-S-oxide reductase</shortName>
        <ecNumber evidence="2">1.8.4.11</ecNumber>
    </recommendedName>
    <alternativeName>
        <fullName evidence="2">Peptide-methionine (S)-S-oxide reductase</fullName>
        <shortName evidence="2">Peptide Met(O) reductase</shortName>
    </alternativeName>
</protein>
<organism evidence="4 5">
    <name type="scientific">Candidatus Nitrosocosmicus oleophilus</name>
    <dbReference type="NCBI Taxonomy" id="1353260"/>
    <lineage>
        <taxon>Archaea</taxon>
        <taxon>Nitrososphaerota</taxon>
        <taxon>Nitrososphaeria</taxon>
        <taxon>Nitrososphaerales</taxon>
        <taxon>Nitrososphaeraceae</taxon>
        <taxon>Candidatus Nitrosocosmicus</taxon>
    </lineage>
</organism>
<keyword evidence="5" id="KW-1185">Reference proteome</keyword>
<dbReference type="HAMAP" id="MF_01401">
    <property type="entry name" value="MsrA"/>
    <property type="match status" value="1"/>
</dbReference>
<dbReference type="SUPFAM" id="SSF55068">
    <property type="entry name" value="Peptide methionine sulfoxide reductase"/>
    <property type="match status" value="1"/>
</dbReference>
<dbReference type="GO" id="GO:0008113">
    <property type="term" value="F:peptide-methionine (S)-S-oxide reductase activity"/>
    <property type="evidence" value="ECO:0007669"/>
    <property type="project" value="UniProtKB-UniRule"/>
</dbReference>
<dbReference type="AlphaFoldDB" id="A0A654M440"/>